<dbReference type="PROSITE" id="PS51257">
    <property type="entry name" value="PROKAR_LIPOPROTEIN"/>
    <property type="match status" value="1"/>
</dbReference>
<keyword evidence="4" id="KW-1185">Reference proteome</keyword>
<feature type="region of interest" description="Disordered" evidence="1">
    <location>
        <begin position="194"/>
        <end position="218"/>
    </location>
</feature>
<dbReference type="Proteomes" id="UP001177744">
    <property type="component" value="Unassembled WGS sequence"/>
</dbReference>
<dbReference type="GO" id="GO:0005886">
    <property type="term" value="C:plasma membrane"/>
    <property type="evidence" value="ECO:0007669"/>
    <property type="project" value="TreeGrafter"/>
</dbReference>
<dbReference type="GO" id="GO:0042391">
    <property type="term" value="P:regulation of membrane potential"/>
    <property type="evidence" value="ECO:0007669"/>
    <property type="project" value="TreeGrafter"/>
</dbReference>
<dbReference type="InterPro" id="IPR031805">
    <property type="entry name" value="Piezo_TM25-28"/>
</dbReference>
<dbReference type="Pfam" id="PF15917">
    <property type="entry name" value="Piezo_TM25-28"/>
    <property type="match status" value="1"/>
</dbReference>
<feature type="compositionally biased region" description="Polar residues" evidence="1">
    <location>
        <begin position="363"/>
        <end position="382"/>
    </location>
</feature>
<evidence type="ECO:0000313" key="3">
    <source>
        <dbReference type="EMBL" id="KAK1330354.1"/>
    </source>
</evidence>
<evidence type="ECO:0000259" key="2">
    <source>
        <dbReference type="Pfam" id="PF15917"/>
    </source>
</evidence>
<dbReference type="EMBL" id="JAULJE010000021">
    <property type="protein sequence ID" value="KAK1330354.1"/>
    <property type="molecule type" value="Genomic_DNA"/>
</dbReference>
<dbReference type="PANTHER" id="PTHR13167:SF40">
    <property type="entry name" value="PIEZO-TYPE MECHANOSENSITIVE ION CHANNEL COMPONENT 1"/>
    <property type="match status" value="1"/>
</dbReference>
<reference evidence="3" key="1">
    <citation type="submission" date="2023-06" db="EMBL/GenBank/DDBJ databases">
        <title>Reference genome for the Northern bat (Eptesicus nilssonii), a most northern bat species.</title>
        <authorList>
            <person name="Laine V.N."/>
            <person name="Pulliainen A.T."/>
            <person name="Lilley T.M."/>
        </authorList>
    </citation>
    <scope>NUCLEOTIDE SEQUENCE</scope>
    <source>
        <strain evidence="3">BLF_Eptnil</strain>
        <tissue evidence="3">Kidney</tissue>
    </source>
</reference>
<feature type="region of interest" description="Disordered" evidence="1">
    <location>
        <begin position="295"/>
        <end position="407"/>
    </location>
</feature>
<dbReference type="GO" id="GO:0005261">
    <property type="term" value="F:monoatomic cation channel activity"/>
    <property type="evidence" value="ECO:0007669"/>
    <property type="project" value="TreeGrafter"/>
</dbReference>
<dbReference type="GO" id="GO:0071260">
    <property type="term" value="P:cellular response to mechanical stimulus"/>
    <property type="evidence" value="ECO:0007669"/>
    <property type="project" value="TreeGrafter"/>
</dbReference>
<comment type="caution">
    <text evidence="3">The sequence shown here is derived from an EMBL/GenBank/DDBJ whole genome shotgun (WGS) entry which is preliminary data.</text>
</comment>
<dbReference type="PANTHER" id="PTHR13167">
    <property type="entry name" value="PIEZO-TYPE MECHANOSENSITIVE ION CHANNEL COMPONENT"/>
    <property type="match status" value="1"/>
</dbReference>
<protein>
    <recommendedName>
        <fullName evidence="2">Piezo TM25-28 domain-containing protein</fullName>
    </recommendedName>
</protein>
<gene>
    <name evidence="3" type="ORF">QTO34_010543</name>
</gene>
<dbReference type="AlphaFoldDB" id="A0AA40HFK6"/>
<dbReference type="GO" id="GO:0050982">
    <property type="term" value="P:detection of mechanical stimulus"/>
    <property type="evidence" value="ECO:0007669"/>
    <property type="project" value="TreeGrafter"/>
</dbReference>
<name>A0AA40HFK6_CNENI</name>
<accession>A0AA40HFK6</accession>
<dbReference type="GO" id="GO:0005783">
    <property type="term" value="C:endoplasmic reticulum"/>
    <property type="evidence" value="ECO:0007669"/>
    <property type="project" value="TreeGrafter"/>
</dbReference>
<sequence length="497" mass="53589">MTPRRCWAGTRTACCPWRRLASSGTVSVSCSCCCSAVSSSATTSCTSGPSSRPLLCRPPGACPVQRCQPQKHRLPPQGRGEVPGPAEKTDGTYPRQAGKAQAGPGGPRPPPGPLEPGQEPGPGSPGGSSPPRTQWWRPWLDHAAVIHSGDYFLFESDSEEEEEAQPEDPRPSAQSAFQMAYQAWVTNAQTVLRRRRQEQAQRPVGGGPGPELELAGGPEDEVAGRSHVMQRVLSTMQFLWVLGQALVDGLTRWLHTFTRHHRAMSNVLRAERYLLTQELLRGREVHRGVLDQLYSSEAEATPPGPSEARDVPSTASRPRARDTPAATLGPIASQPLSTRDLEAVLPSVTSLPSHSGLGAEEPISSTPEDPGSPLSTGYNTRSGSEEMVTEPRASLRGSRELPASTRTRMRTASELLLDRCLRIPELEEAEQFEAGQGRALRLLQAVYQCVAAHSELLCYFIIVLNHMVTPRPPPLCCPCWSSCGPCCPSRGPASASG</sequence>
<evidence type="ECO:0000313" key="4">
    <source>
        <dbReference type="Proteomes" id="UP001177744"/>
    </source>
</evidence>
<dbReference type="InterPro" id="IPR027272">
    <property type="entry name" value="Piezo"/>
</dbReference>
<organism evidence="3 4">
    <name type="scientific">Cnephaeus nilssonii</name>
    <name type="common">Northern bat</name>
    <name type="synonym">Eptesicus nilssonii</name>
    <dbReference type="NCBI Taxonomy" id="3371016"/>
    <lineage>
        <taxon>Eukaryota</taxon>
        <taxon>Metazoa</taxon>
        <taxon>Chordata</taxon>
        <taxon>Craniata</taxon>
        <taxon>Vertebrata</taxon>
        <taxon>Euteleostomi</taxon>
        <taxon>Mammalia</taxon>
        <taxon>Eutheria</taxon>
        <taxon>Laurasiatheria</taxon>
        <taxon>Chiroptera</taxon>
        <taxon>Yangochiroptera</taxon>
        <taxon>Vespertilionidae</taxon>
        <taxon>Cnephaeus</taxon>
    </lineage>
</organism>
<feature type="region of interest" description="Disordered" evidence="1">
    <location>
        <begin position="67"/>
        <end position="135"/>
    </location>
</feature>
<feature type="domain" description="Piezo TM25-28" evidence="2">
    <location>
        <begin position="125"/>
        <end position="198"/>
    </location>
</feature>
<proteinExistence type="predicted"/>
<evidence type="ECO:0000256" key="1">
    <source>
        <dbReference type="SAM" id="MobiDB-lite"/>
    </source>
</evidence>
<dbReference type="GO" id="GO:0008381">
    <property type="term" value="F:mechanosensitive monoatomic ion channel activity"/>
    <property type="evidence" value="ECO:0007669"/>
    <property type="project" value="InterPro"/>
</dbReference>